<dbReference type="HOGENOM" id="CLU_2778447_0_0_1"/>
<dbReference type="InParanoid" id="E9GY48"/>
<proteinExistence type="predicted"/>
<evidence type="ECO:0000313" key="1">
    <source>
        <dbReference type="EMBL" id="EFX75536.1"/>
    </source>
</evidence>
<dbReference type="Proteomes" id="UP000000305">
    <property type="component" value="Unassembled WGS sequence"/>
</dbReference>
<accession>E9GY48</accession>
<keyword evidence="2" id="KW-1185">Reference proteome</keyword>
<reference evidence="1 2" key="1">
    <citation type="journal article" date="2011" name="Science">
        <title>The ecoresponsive genome of Daphnia pulex.</title>
        <authorList>
            <person name="Colbourne J.K."/>
            <person name="Pfrender M.E."/>
            <person name="Gilbert D."/>
            <person name="Thomas W.K."/>
            <person name="Tucker A."/>
            <person name="Oakley T.H."/>
            <person name="Tokishita S."/>
            <person name="Aerts A."/>
            <person name="Arnold G.J."/>
            <person name="Basu M.K."/>
            <person name="Bauer D.J."/>
            <person name="Caceres C.E."/>
            <person name="Carmel L."/>
            <person name="Casola C."/>
            <person name="Choi J.H."/>
            <person name="Detter J.C."/>
            <person name="Dong Q."/>
            <person name="Dusheyko S."/>
            <person name="Eads B.D."/>
            <person name="Frohlich T."/>
            <person name="Geiler-Samerotte K.A."/>
            <person name="Gerlach D."/>
            <person name="Hatcher P."/>
            <person name="Jogdeo S."/>
            <person name="Krijgsveld J."/>
            <person name="Kriventseva E.V."/>
            <person name="Kultz D."/>
            <person name="Laforsch C."/>
            <person name="Lindquist E."/>
            <person name="Lopez J."/>
            <person name="Manak J.R."/>
            <person name="Muller J."/>
            <person name="Pangilinan J."/>
            <person name="Patwardhan R.P."/>
            <person name="Pitluck S."/>
            <person name="Pritham E.J."/>
            <person name="Rechtsteiner A."/>
            <person name="Rho M."/>
            <person name="Rogozin I.B."/>
            <person name="Sakarya O."/>
            <person name="Salamov A."/>
            <person name="Schaack S."/>
            <person name="Shapiro H."/>
            <person name="Shiga Y."/>
            <person name="Skalitzky C."/>
            <person name="Smith Z."/>
            <person name="Souvorov A."/>
            <person name="Sung W."/>
            <person name="Tang Z."/>
            <person name="Tsuchiya D."/>
            <person name="Tu H."/>
            <person name="Vos H."/>
            <person name="Wang M."/>
            <person name="Wolf Y.I."/>
            <person name="Yamagata H."/>
            <person name="Yamada T."/>
            <person name="Ye Y."/>
            <person name="Shaw J.R."/>
            <person name="Andrews J."/>
            <person name="Crease T.J."/>
            <person name="Tang H."/>
            <person name="Lucas S.M."/>
            <person name="Robertson H.M."/>
            <person name="Bork P."/>
            <person name="Koonin E.V."/>
            <person name="Zdobnov E.M."/>
            <person name="Grigoriev I.V."/>
            <person name="Lynch M."/>
            <person name="Boore J.L."/>
        </authorList>
    </citation>
    <scope>NUCLEOTIDE SEQUENCE [LARGE SCALE GENOMIC DNA]</scope>
</reference>
<dbReference type="AlphaFoldDB" id="E9GY48"/>
<dbReference type="KEGG" id="dpx:DAPPUDRAFT_250215"/>
<protein>
    <submittedName>
        <fullName evidence="1">Uncharacterized protein</fullName>
    </submittedName>
</protein>
<sequence length="69" mass="7454">MTASVAAPPAASAMVMSAEEHTYSTAEDVLDVVVALYRTEFRSVAGWQFWGLAILLTTTTTQPPFTQSM</sequence>
<name>E9GY48_DAPPU</name>
<organism evidence="1 2">
    <name type="scientific">Daphnia pulex</name>
    <name type="common">Water flea</name>
    <dbReference type="NCBI Taxonomy" id="6669"/>
    <lineage>
        <taxon>Eukaryota</taxon>
        <taxon>Metazoa</taxon>
        <taxon>Ecdysozoa</taxon>
        <taxon>Arthropoda</taxon>
        <taxon>Crustacea</taxon>
        <taxon>Branchiopoda</taxon>
        <taxon>Diplostraca</taxon>
        <taxon>Cladocera</taxon>
        <taxon>Anomopoda</taxon>
        <taxon>Daphniidae</taxon>
        <taxon>Daphnia</taxon>
    </lineage>
</organism>
<dbReference type="EMBL" id="GL732574">
    <property type="protein sequence ID" value="EFX75536.1"/>
    <property type="molecule type" value="Genomic_DNA"/>
</dbReference>
<evidence type="ECO:0000313" key="2">
    <source>
        <dbReference type="Proteomes" id="UP000000305"/>
    </source>
</evidence>
<gene>
    <name evidence="1" type="ORF">DAPPUDRAFT_250215</name>
</gene>